<protein>
    <submittedName>
        <fullName evidence="2">Polyketide synthase</fullName>
    </submittedName>
</protein>
<dbReference type="Pfam" id="PF12146">
    <property type="entry name" value="Hydrolase_4"/>
    <property type="match status" value="1"/>
</dbReference>
<sequence length="306" mass="33810">MGHGEGRFSGADGLELYYQSWYPAPPMQAVVGVVHGLGSHGGQFTTVVEGLVTAGYGVYALDLRGHGRSPGQRGYIQSWGEFRQDVQAFQQRMAAYHPQLPCFLLGHSLGAIILLDHGLHSPRLWVADPSLGRLGGVIVLAPAIGPVGVSPLKLAIGKILSWLWPRFTLDTGIPEEAGSQDAAVVAAYSEDPLRHRKGTARLVTEFMQTTQCLRTDVRCFPVPLLILQGSQDRVALPQGSRRFYQQLQWGDVEYREYAGAYHDLHNDVVATQVTADILEWLGRHRGMQPWCYRPNLCDLTRSREIG</sequence>
<dbReference type="SUPFAM" id="SSF53474">
    <property type="entry name" value="alpha/beta-Hydrolases"/>
    <property type="match status" value="1"/>
</dbReference>
<dbReference type="RefSeq" id="WP_080813520.1">
    <property type="nucleotide sequence ID" value="NZ_CP021983.2"/>
</dbReference>
<feature type="domain" description="Serine aminopeptidase S33" evidence="1">
    <location>
        <begin position="27"/>
        <end position="267"/>
    </location>
</feature>
<organism evidence="2 3">
    <name type="scientific">Halomicronema hongdechloris C2206</name>
    <dbReference type="NCBI Taxonomy" id="1641165"/>
    <lineage>
        <taxon>Bacteria</taxon>
        <taxon>Bacillati</taxon>
        <taxon>Cyanobacteriota</taxon>
        <taxon>Cyanophyceae</taxon>
        <taxon>Nodosilineales</taxon>
        <taxon>Nodosilineaceae</taxon>
        <taxon>Halomicronema</taxon>
    </lineage>
</organism>
<dbReference type="STRING" id="1641165.XM38_24470"/>
<name>A0A1Z3HK75_9CYAN</name>
<dbReference type="Proteomes" id="UP000191901">
    <property type="component" value="Chromosome"/>
</dbReference>
<dbReference type="PANTHER" id="PTHR11614">
    <property type="entry name" value="PHOSPHOLIPASE-RELATED"/>
    <property type="match status" value="1"/>
</dbReference>
<keyword evidence="3" id="KW-1185">Reference proteome</keyword>
<dbReference type="EMBL" id="CP021983">
    <property type="protein sequence ID" value="ASC70487.1"/>
    <property type="molecule type" value="Genomic_DNA"/>
</dbReference>
<dbReference type="InterPro" id="IPR022742">
    <property type="entry name" value="Hydrolase_4"/>
</dbReference>
<gene>
    <name evidence="2" type="ORF">XM38_014260</name>
</gene>
<evidence type="ECO:0000313" key="3">
    <source>
        <dbReference type="Proteomes" id="UP000191901"/>
    </source>
</evidence>
<dbReference type="KEGG" id="hhg:XM38_014260"/>
<reference evidence="2 3" key="1">
    <citation type="journal article" date="2016" name="Biochim. Biophys. Acta">
        <title>Characterization of red-shifted phycobilisomes isolated from the chlorophyll f-containing cyanobacterium Halomicronema hongdechloris.</title>
        <authorList>
            <person name="Li Y."/>
            <person name="Lin Y."/>
            <person name="Garvey C.J."/>
            <person name="Birch D."/>
            <person name="Corkery R.W."/>
            <person name="Loughlin P.C."/>
            <person name="Scheer H."/>
            <person name="Willows R.D."/>
            <person name="Chen M."/>
        </authorList>
    </citation>
    <scope>NUCLEOTIDE SEQUENCE [LARGE SCALE GENOMIC DNA]</scope>
    <source>
        <strain evidence="2 3">C2206</strain>
    </source>
</reference>
<evidence type="ECO:0000313" key="2">
    <source>
        <dbReference type="EMBL" id="ASC70487.1"/>
    </source>
</evidence>
<dbReference type="OrthoDB" id="9806902at2"/>
<evidence type="ECO:0000259" key="1">
    <source>
        <dbReference type="Pfam" id="PF12146"/>
    </source>
</evidence>
<dbReference type="InterPro" id="IPR051044">
    <property type="entry name" value="MAG_DAG_Lipase"/>
</dbReference>
<dbReference type="AlphaFoldDB" id="A0A1Z3HK75"/>
<accession>A0A1Z3HK75</accession>
<dbReference type="InterPro" id="IPR029058">
    <property type="entry name" value="AB_hydrolase_fold"/>
</dbReference>
<dbReference type="Gene3D" id="3.40.50.1820">
    <property type="entry name" value="alpha/beta hydrolase"/>
    <property type="match status" value="1"/>
</dbReference>
<proteinExistence type="predicted"/>